<evidence type="ECO:0000313" key="5">
    <source>
        <dbReference type="EMBL" id="SBV97751.1"/>
    </source>
</evidence>
<evidence type="ECO:0000256" key="3">
    <source>
        <dbReference type="SAM" id="Phobius"/>
    </source>
</evidence>
<keyword evidence="3" id="KW-1133">Transmembrane helix</keyword>
<dbReference type="SMART" id="SM00448">
    <property type="entry name" value="REC"/>
    <property type="match status" value="1"/>
</dbReference>
<feature type="region of interest" description="Disordered" evidence="2">
    <location>
        <begin position="486"/>
        <end position="521"/>
    </location>
</feature>
<dbReference type="SUPFAM" id="SSF52172">
    <property type="entry name" value="CheY-like"/>
    <property type="match status" value="1"/>
</dbReference>
<dbReference type="PROSITE" id="PS50110">
    <property type="entry name" value="RESPONSE_REGULATORY"/>
    <property type="match status" value="1"/>
</dbReference>
<feature type="region of interest" description="Disordered" evidence="2">
    <location>
        <begin position="837"/>
        <end position="860"/>
    </location>
</feature>
<name>A0A212JEA1_9DELT</name>
<gene>
    <name evidence="5" type="ORF">KL86DPRO_11270</name>
</gene>
<feature type="domain" description="Response regulatory" evidence="4">
    <location>
        <begin position="868"/>
        <end position="985"/>
    </location>
</feature>
<keyword evidence="3" id="KW-0812">Transmembrane</keyword>
<dbReference type="InterPro" id="IPR036641">
    <property type="entry name" value="HPT_dom_sf"/>
</dbReference>
<dbReference type="GO" id="GO:0000160">
    <property type="term" value="P:phosphorelay signal transduction system"/>
    <property type="evidence" value="ECO:0007669"/>
    <property type="project" value="InterPro"/>
</dbReference>
<evidence type="ECO:0000259" key="4">
    <source>
        <dbReference type="PROSITE" id="PS50110"/>
    </source>
</evidence>
<feature type="compositionally biased region" description="Pro residues" evidence="2">
    <location>
        <begin position="986"/>
        <end position="995"/>
    </location>
</feature>
<feature type="compositionally biased region" description="Low complexity" evidence="2">
    <location>
        <begin position="789"/>
        <end position="800"/>
    </location>
</feature>
<sequence>MLQTVTGASRVFRLLGIDRLHPASVKALRHMCGFLAVMAFLLAMPLQAAAQRGVAISYLADETASLGIEAVVAAEKAGAFRGYVPSFMAFSRLPDTFNGAVWLKITFDATFERPVTALHADFGTALPGVTRLFIPQPNGSFAVMECPPPHGQFTLPENTPFSNTLYARIDGTPGLWFRPFLSSAEDGPHALPLHFILGGLFGAAMLLLLIQYVRKAEEWRLWAAITAGCGIVAAILPPTPVAGAAYTPLMAAAMLMPGLILTFFAHTTRHLFDSPRTMPGYDKLLVFLYLAGAAIALLPLVPGFLWVSRYLPFANTALLPLLSVCMVAMARSLRGCSVYFCACLLPVLGVAASAWELTATDTPAIAGTGGLWGLALAMLAMAFIAPARKDEAKAEDDVFDSLNRSPRLSLREETLPEDLPPAAGPSMVEETAPAAWEPAAREEDAAAGPDRAETTPAASWADEAPAAPRPVLPEWEPVTEAAPEDQYPSLSLFGNPLESVEPPAPSPAAQTDAGLPIPDSALEPRSRAFAAEAPAAVEKAPAAPEKTPFPAPAIEPREPEAAAQPAVDIFPAATAVKEEAAIAETPAVEAPAVHVVTIAEEEPEDQVPLPSPAPLWDEREQAAEADDDTAAQQQSPAMERRRNRRMLFNLPLLIKNAYDAVTPLAESKNCSMTWFIAPQTGRLFEGEAELLESALQLILSDMAEAVEQGNVRLNVRRLPDSAEPGHLVFTIVGWDARQKTAHERNIAGHAEAWALAERTGGIFSMEHSPSGTTVIFSAVFTAMDEPAEDSAAPRAPAAPSVPETGADAPAHAEPQGVSVFTDHPDIAMPAEAVEKAAAMPHTPVSDVPPGVDADSLADNRETKRSPYRVIVADSAASSRARTAKVFTGTAYSVLECTSPQDACALYTRHPAAVVIMNADMPEVDITAAIKDIHADDADRGRTPAFTVALVGYSAQAARMMQAGCSRTVLKSLIDAELLRTVEELAPPPGAIPAPALPEQTAPARPEPATPEIRLDAALSDIPPVREPAGPSTVGTAPATAETPAAPERGIFASVLPPSPPAAAQPAAPAVTPRPTEKVAATPAAAKSEGPELALLDMIITDDDEEPAAAPQPAKPAKSVKVTVKAAAKPVVKQSTEETAAPAAPAPSPAPVAASTTAAIAAVTAAVAEQPRKAAAPEAVPAEPGVGTFSPAPAPISIPLPGEEDSVFKDMLPLVPGLVIELNDAMADAERGKAQKSPMLVQAAAARVAGEAESFGLTRLERMARCVERAAAADDIEPMECVLADLEAWIERYTEALRKLHREAQW</sequence>
<feature type="region of interest" description="Disordered" evidence="2">
    <location>
        <begin position="786"/>
        <end position="821"/>
    </location>
</feature>
<feature type="transmembrane region" description="Helical" evidence="3">
    <location>
        <begin position="337"/>
        <end position="358"/>
    </location>
</feature>
<dbReference type="EMBL" id="FLUQ01000001">
    <property type="protein sequence ID" value="SBV97751.1"/>
    <property type="molecule type" value="Genomic_DNA"/>
</dbReference>
<evidence type="ECO:0000256" key="2">
    <source>
        <dbReference type="SAM" id="MobiDB-lite"/>
    </source>
</evidence>
<dbReference type="Gene3D" id="3.40.50.2300">
    <property type="match status" value="1"/>
</dbReference>
<organism evidence="5">
    <name type="scientific">uncultured delta proteobacterium</name>
    <dbReference type="NCBI Taxonomy" id="34034"/>
    <lineage>
        <taxon>Bacteria</taxon>
        <taxon>Deltaproteobacteria</taxon>
        <taxon>environmental samples</taxon>
    </lineage>
</organism>
<feature type="transmembrane region" description="Helical" evidence="3">
    <location>
        <begin position="286"/>
        <end position="307"/>
    </location>
</feature>
<feature type="region of interest" description="Disordered" evidence="2">
    <location>
        <begin position="409"/>
        <end position="470"/>
    </location>
</feature>
<feature type="compositionally biased region" description="Low complexity" evidence="2">
    <location>
        <begin position="456"/>
        <end position="466"/>
    </location>
</feature>
<feature type="compositionally biased region" description="Low complexity" evidence="2">
    <location>
        <begin position="429"/>
        <end position="438"/>
    </location>
</feature>
<dbReference type="SUPFAM" id="SSF47226">
    <property type="entry name" value="Histidine-containing phosphotransfer domain, HPT domain"/>
    <property type="match status" value="1"/>
</dbReference>
<feature type="region of interest" description="Disordered" evidence="2">
    <location>
        <begin position="986"/>
        <end position="1007"/>
    </location>
</feature>
<reference evidence="5" key="1">
    <citation type="submission" date="2016-04" db="EMBL/GenBank/DDBJ databases">
        <authorList>
            <person name="Evans L.H."/>
            <person name="Alamgir A."/>
            <person name="Owens N."/>
            <person name="Weber N.D."/>
            <person name="Virtaneva K."/>
            <person name="Barbian K."/>
            <person name="Babar A."/>
            <person name="Rosenke K."/>
        </authorList>
    </citation>
    <scope>NUCLEOTIDE SEQUENCE</scope>
    <source>
        <strain evidence="5">86</strain>
    </source>
</reference>
<feature type="transmembrane region" description="Helical" evidence="3">
    <location>
        <begin position="364"/>
        <end position="385"/>
    </location>
</feature>
<dbReference type="InterPro" id="IPR001789">
    <property type="entry name" value="Sig_transdc_resp-reg_receiver"/>
</dbReference>
<feature type="transmembrane region" description="Helical" evidence="3">
    <location>
        <begin position="245"/>
        <end position="265"/>
    </location>
</feature>
<protein>
    <recommendedName>
        <fullName evidence="4">Response regulatory domain-containing protein</fullName>
    </recommendedName>
</protein>
<feature type="transmembrane region" description="Helical" evidence="3">
    <location>
        <begin position="191"/>
        <end position="209"/>
    </location>
</feature>
<evidence type="ECO:0000256" key="1">
    <source>
        <dbReference type="PROSITE-ProRule" id="PRU00169"/>
    </source>
</evidence>
<feature type="transmembrane region" description="Helical" evidence="3">
    <location>
        <begin position="221"/>
        <end position="239"/>
    </location>
</feature>
<comment type="caution">
    <text evidence="1">Lacks conserved residue(s) required for the propagation of feature annotation.</text>
</comment>
<feature type="region of interest" description="Disordered" evidence="2">
    <location>
        <begin position="621"/>
        <end position="641"/>
    </location>
</feature>
<keyword evidence="3" id="KW-0472">Membrane</keyword>
<proteinExistence type="predicted"/>
<accession>A0A212JEA1</accession>
<dbReference type="InterPro" id="IPR011006">
    <property type="entry name" value="CheY-like_superfamily"/>
</dbReference>